<evidence type="ECO:0000256" key="4">
    <source>
        <dbReference type="PIRSR" id="PIRSR000097-3"/>
    </source>
</evidence>
<accession>A0A060TFB5</accession>
<dbReference type="SUPFAM" id="SSF51430">
    <property type="entry name" value="NAD(P)-linked oxidoreductase"/>
    <property type="match status" value="1"/>
</dbReference>
<evidence type="ECO:0000313" key="6">
    <source>
        <dbReference type="EMBL" id="CDP37886.1"/>
    </source>
</evidence>
<dbReference type="AlphaFoldDB" id="A0A060TFB5"/>
<evidence type="ECO:0000259" key="5">
    <source>
        <dbReference type="Pfam" id="PF00248"/>
    </source>
</evidence>
<dbReference type="PROSITE" id="PS00798">
    <property type="entry name" value="ALDOKETO_REDUCTASE_1"/>
    <property type="match status" value="1"/>
</dbReference>
<gene>
    <name evidence="6" type="ORF">GNLVRS02_ARAD1D21758g</name>
</gene>
<dbReference type="PIRSF" id="PIRSF000097">
    <property type="entry name" value="AKR"/>
    <property type="match status" value="1"/>
</dbReference>
<dbReference type="InterPro" id="IPR036812">
    <property type="entry name" value="NAD(P)_OxRdtase_dom_sf"/>
</dbReference>
<reference evidence="6" key="1">
    <citation type="submission" date="2014-02" db="EMBL/GenBank/DDBJ databases">
        <authorList>
            <person name="Genoscope - CEA"/>
        </authorList>
    </citation>
    <scope>NUCLEOTIDE SEQUENCE</scope>
    <source>
        <strain evidence="6">LS3</strain>
    </source>
</reference>
<reference evidence="6" key="2">
    <citation type="submission" date="2014-06" db="EMBL/GenBank/DDBJ databases">
        <title>The complete genome of Blastobotrys (Arxula) adeninivorans LS3 - a yeast of biotechnological interest.</title>
        <authorList>
            <person name="Kunze G."/>
            <person name="Gaillardin C."/>
            <person name="Czernicka M."/>
            <person name="Durrens P."/>
            <person name="Martin T."/>
            <person name="Boer E."/>
            <person name="Gabaldon T."/>
            <person name="Cruz J."/>
            <person name="Talla E."/>
            <person name="Marck C."/>
            <person name="Goffeau A."/>
            <person name="Barbe V."/>
            <person name="Baret P."/>
            <person name="Baronian K."/>
            <person name="Beier S."/>
            <person name="Bleykasten C."/>
            <person name="Bode R."/>
            <person name="Casaregola S."/>
            <person name="Despons L."/>
            <person name="Fairhead C."/>
            <person name="Giersberg M."/>
            <person name="Gierski P."/>
            <person name="Hahnel U."/>
            <person name="Hartmann A."/>
            <person name="Jankowska D."/>
            <person name="Jubin C."/>
            <person name="Jung P."/>
            <person name="Lafontaine I."/>
            <person name="Leh-Louis V."/>
            <person name="Lemaire M."/>
            <person name="Marcet-Houben M."/>
            <person name="Mascher M."/>
            <person name="Morel G."/>
            <person name="Richard G.-F."/>
            <person name="Riechen J."/>
            <person name="Sacerdot C."/>
            <person name="Sarkar A."/>
            <person name="Savel G."/>
            <person name="Schacherer J."/>
            <person name="Sherman D."/>
            <person name="Straub M.-L."/>
            <person name="Stein N."/>
            <person name="Thierry A."/>
            <person name="Trautwein-Schult A."/>
            <person name="Westhof E."/>
            <person name="Worch S."/>
            <person name="Dujon B."/>
            <person name="Souciet J.-L."/>
            <person name="Wincker P."/>
            <person name="Scholz U."/>
            <person name="Neuveglise N."/>
        </authorList>
    </citation>
    <scope>NUCLEOTIDE SEQUENCE</scope>
    <source>
        <strain evidence="6">LS3</strain>
    </source>
</reference>
<organism evidence="6">
    <name type="scientific">Blastobotrys adeninivorans</name>
    <name type="common">Yeast</name>
    <name type="synonym">Arxula adeninivorans</name>
    <dbReference type="NCBI Taxonomy" id="409370"/>
    <lineage>
        <taxon>Eukaryota</taxon>
        <taxon>Fungi</taxon>
        <taxon>Dikarya</taxon>
        <taxon>Ascomycota</taxon>
        <taxon>Saccharomycotina</taxon>
        <taxon>Dipodascomycetes</taxon>
        <taxon>Dipodascales</taxon>
        <taxon>Trichomonascaceae</taxon>
        <taxon>Blastobotrys</taxon>
    </lineage>
</organism>
<dbReference type="GO" id="GO:0016616">
    <property type="term" value="F:oxidoreductase activity, acting on the CH-OH group of donors, NAD or NADP as acceptor"/>
    <property type="evidence" value="ECO:0007669"/>
    <property type="project" value="UniProtKB-ARBA"/>
</dbReference>
<feature type="binding site" evidence="3">
    <location>
        <position position="112"/>
    </location>
    <ligand>
        <name>substrate</name>
    </ligand>
</feature>
<evidence type="ECO:0000256" key="3">
    <source>
        <dbReference type="PIRSR" id="PIRSR000097-2"/>
    </source>
</evidence>
<dbReference type="PRINTS" id="PR00069">
    <property type="entry name" value="ALDKETRDTASE"/>
</dbReference>
<feature type="active site" description="Proton donor" evidence="2">
    <location>
        <position position="54"/>
    </location>
</feature>
<name>A0A060TFB5_BLAAD</name>
<feature type="domain" description="NADP-dependent oxidoreductase" evidence="5">
    <location>
        <begin position="22"/>
        <end position="287"/>
    </location>
</feature>
<dbReference type="FunFam" id="3.20.20.100:FF:000002">
    <property type="entry name" value="2,5-diketo-D-gluconic acid reductase A"/>
    <property type="match status" value="1"/>
</dbReference>
<feature type="site" description="Lowers pKa of active site Tyr" evidence="4">
    <location>
        <position position="79"/>
    </location>
</feature>
<dbReference type="PANTHER" id="PTHR11732">
    <property type="entry name" value="ALDO/KETO REDUCTASE"/>
    <property type="match status" value="1"/>
</dbReference>
<dbReference type="Pfam" id="PF00248">
    <property type="entry name" value="Aldo_ket_red"/>
    <property type="match status" value="1"/>
</dbReference>
<dbReference type="EMBL" id="HG937694">
    <property type="protein sequence ID" value="CDP37886.1"/>
    <property type="molecule type" value="Genomic_DNA"/>
</dbReference>
<sequence>MVEVSNKATVTLSSGYKMPVVGLGTWLSKPNEVANAVEVALKHGYRHIDGAAIYQNEEEVGQGLKASGVDRKDVFLTSKLWNSRQAPEQVPIAIEKTLRELGTDYLDLYLIHWPVAFKPGDNYFPKGPDGVVELDTETTLEQTWKEMEKLVDSGKVRSIGVSNFDIPKLQKLLSFARIKPAINQIEAHAFLMQPDLHKFHQENNIVPTAYSPLGNNIYGLPRVMDDPQVKEVAQALNKDVGAVLVSYLIQKGFVVIPKSVTPSRIQSNFDNIFELPQDAVDKLSKLDKHYRYNDPVDWGVDIFGEQGGDRAAREKALKIAAESK</sequence>
<dbReference type="PROSITE" id="PS00062">
    <property type="entry name" value="ALDOKETO_REDUCTASE_2"/>
    <property type="match status" value="1"/>
</dbReference>
<evidence type="ECO:0000256" key="1">
    <source>
        <dbReference type="ARBA" id="ARBA00023002"/>
    </source>
</evidence>
<dbReference type="PhylomeDB" id="A0A060TFB5"/>
<dbReference type="InterPro" id="IPR018170">
    <property type="entry name" value="Aldo/ket_reductase_CS"/>
</dbReference>
<proteinExistence type="predicted"/>
<protein>
    <submittedName>
        <fullName evidence="6">ARAD1D21758p</fullName>
    </submittedName>
</protein>
<evidence type="ECO:0000256" key="2">
    <source>
        <dbReference type="PIRSR" id="PIRSR000097-1"/>
    </source>
</evidence>
<dbReference type="InterPro" id="IPR023210">
    <property type="entry name" value="NADP_OxRdtase_dom"/>
</dbReference>
<dbReference type="InterPro" id="IPR020471">
    <property type="entry name" value="AKR"/>
</dbReference>
<dbReference type="Gene3D" id="3.20.20.100">
    <property type="entry name" value="NADP-dependent oxidoreductase domain"/>
    <property type="match status" value="1"/>
</dbReference>
<keyword evidence="1" id="KW-0560">Oxidoreductase</keyword>